<feature type="region of interest" description="Disordered" evidence="1">
    <location>
        <begin position="1"/>
        <end position="115"/>
    </location>
</feature>
<dbReference type="Proteomes" id="UP001607303">
    <property type="component" value="Unassembled WGS sequence"/>
</dbReference>
<sequence>MKRCVVANVGDDDDGGGSDSDAGDIEGVGESRFETEAASSIVGNTDAVKHDDDDDDDDKDDKDDYYDDDYYDDDDKDDKDDYYDDDYYDDDDYDDGQEDARRKANEDQSVSRFDDLQAFQRSTIIGDHTHSSFTAA</sequence>
<accession>A0ABD2AKH7</accession>
<keyword evidence="3" id="KW-1185">Reference proteome</keyword>
<organism evidence="2 3">
    <name type="scientific">Vespula maculifrons</name>
    <name type="common">Eastern yellow jacket</name>
    <name type="synonym">Wasp</name>
    <dbReference type="NCBI Taxonomy" id="7453"/>
    <lineage>
        <taxon>Eukaryota</taxon>
        <taxon>Metazoa</taxon>
        <taxon>Ecdysozoa</taxon>
        <taxon>Arthropoda</taxon>
        <taxon>Hexapoda</taxon>
        <taxon>Insecta</taxon>
        <taxon>Pterygota</taxon>
        <taxon>Neoptera</taxon>
        <taxon>Endopterygota</taxon>
        <taxon>Hymenoptera</taxon>
        <taxon>Apocrita</taxon>
        <taxon>Aculeata</taxon>
        <taxon>Vespoidea</taxon>
        <taxon>Vespidae</taxon>
        <taxon>Vespinae</taxon>
        <taxon>Vespula</taxon>
    </lineage>
</organism>
<protein>
    <submittedName>
        <fullName evidence="2">Uncharacterized protein</fullName>
    </submittedName>
</protein>
<name>A0ABD2AKH7_VESMC</name>
<gene>
    <name evidence="2" type="ORF">V1477_019933</name>
</gene>
<dbReference type="AlphaFoldDB" id="A0ABD2AKH7"/>
<evidence type="ECO:0000313" key="3">
    <source>
        <dbReference type="Proteomes" id="UP001607303"/>
    </source>
</evidence>
<comment type="caution">
    <text evidence="2">The sequence shown here is derived from an EMBL/GenBank/DDBJ whole genome shotgun (WGS) entry which is preliminary data.</text>
</comment>
<evidence type="ECO:0000256" key="1">
    <source>
        <dbReference type="SAM" id="MobiDB-lite"/>
    </source>
</evidence>
<feature type="compositionally biased region" description="Acidic residues" evidence="1">
    <location>
        <begin position="10"/>
        <end position="24"/>
    </location>
</feature>
<proteinExistence type="predicted"/>
<feature type="compositionally biased region" description="Acidic residues" evidence="1">
    <location>
        <begin position="52"/>
        <end position="97"/>
    </location>
</feature>
<evidence type="ECO:0000313" key="2">
    <source>
        <dbReference type="EMBL" id="KAL2721113.1"/>
    </source>
</evidence>
<reference evidence="2 3" key="1">
    <citation type="journal article" date="2024" name="Ann. Entomol. Soc. Am.">
        <title>Genomic analyses of the southern and eastern yellowjacket wasps (Hymenoptera: Vespidae) reveal evolutionary signatures of social life.</title>
        <authorList>
            <person name="Catto M.A."/>
            <person name="Caine P.B."/>
            <person name="Orr S.E."/>
            <person name="Hunt B.G."/>
            <person name="Goodisman M.A.D."/>
        </authorList>
    </citation>
    <scope>NUCLEOTIDE SEQUENCE [LARGE SCALE GENOMIC DNA]</scope>
    <source>
        <strain evidence="2">232</strain>
        <tissue evidence="2">Head and thorax</tissue>
    </source>
</reference>
<dbReference type="EMBL" id="JAYRBN010000116">
    <property type="protein sequence ID" value="KAL2721113.1"/>
    <property type="molecule type" value="Genomic_DNA"/>
</dbReference>